<sequence length="424" mass="48197">MIVLILVFRLVIGEQMIDVLGPEKRRRRTTQEKIAIVQQSFEPGMTVSLVARQHGVAASQLFLWRKQYQEGSLTAVAAGEQVVPASELAAAMKQIKELQRLLGKKTMENELLKEDVEYGRGKKVDSARALIARGWGVSLVSRCLRVSRAQLHVILRRTDDWMDGRRSRHTDDTDVLLRIHHVIGELPTYGYRRVWALLRRQAELDGMPAINAKRVYRIMRQNALLLERKPAVPPSKRAHTGRVAVKESNQRWCSDGFEFCCDNGERLRVTFALDCCDREALHWAVTTGGFNSETVQDVMLGAVERRFGNDLPSSPVEWLTDNGSCYRANETRQFARMLGLEPKNTAVRSPESNGIAESFVKTIKRDYISIMPKPDGLTAAKNLAEAFEHYNEWHPHSALGYRSPREYLRQRACNGLSDNRCLEI</sequence>
<dbReference type="Pfam" id="PF13276">
    <property type="entry name" value="HTH_21"/>
    <property type="match status" value="1"/>
</dbReference>
<gene>
    <name evidence="3" type="ORF">D9C02_24975</name>
</gene>
<evidence type="ECO:0000256" key="1">
    <source>
        <dbReference type="SAM" id="Coils"/>
    </source>
</evidence>
<dbReference type="GO" id="GO:0015074">
    <property type="term" value="P:DNA integration"/>
    <property type="evidence" value="ECO:0007669"/>
    <property type="project" value="InterPro"/>
</dbReference>
<dbReference type="PROSITE" id="PS50994">
    <property type="entry name" value="INTEGRASE"/>
    <property type="match status" value="1"/>
</dbReference>
<dbReference type="NCBIfam" id="NF006928">
    <property type="entry name" value="PRK09413.1"/>
    <property type="match status" value="1"/>
</dbReference>
<dbReference type="Pfam" id="PF01527">
    <property type="entry name" value="HTH_Tnp_1"/>
    <property type="match status" value="1"/>
</dbReference>
<keyword evidence="1" id="KW-0175">Coiled coil</keyword>
<dbReference type="AlphaFoldDB" id="A0A3B8FPB5"/>
<dbReference type="GO" id="GO:0043565">
    <property type="term" value="F:sequence-specific DNA binding"/>
    <property type="evidence" value="ECO:0007669"/>
    <property type="project" value="InterPro"/>
</dbReference>
<accession>A0A3B8FPB5</accession>
<evidence type="ECO:0000313" key="3">
    <source>
        <dbReference type="EMBL" id="AYM25113.1"/>
    </source>
</evidence>
<dbReference type="InterPro" id="IPR010921">
    <property type="entry name" value="Trp_repressor/repl_initiator"/>
</dbReference>
<name>A0A3B8FPB5_ECOLX</name>
<geneLocation type="plasmid" evidence="4">
    <name>pchl5009t-94k</name>
</geneLocation>
<dbReference type="InterPro" id="IPR048020">
    <property type="entry name" value="Transpos_IS3"/>
</dbReference>
<dbReference type="EMBL" id="CP032938">
    <property type="protein sequence ID" value="AYM25113.1"/>
    <property type="molecule type" value="Genomic_DNA"/>
</dbReference>
<feature type="coiled-coil region" evidence="1">
    <location>
        <begin position="88"/>
        <end position="115"/>
    </location>
</feature>
<feature type="domain" description="Integrase catalytic" evidence="2">
    <location>
        <begin position="229"/>
        <end position="412"/>
    </location>
</feature>
<dbReference type="InterPro" id="IPR001584">
    <property type="entry name" value="Integrase_cat-core"/>
</dbReference>
<keyword evidence="3" id="KW-0614">Plasmid</keyword>
<organism evidence="3 4">
    <name type="scientific">Escherichia coli</name>
    <dbReference type="NCBI Taxonomy" id="562"/>
    <lineage>
        <taxon>Bacteria</taxon>
        <taxon>Pseudomonadati</taxon>
        <taxon>Pseudomonadota</taxon>
        <taxon>Gammaproteobacteria</taxon>
        <taxon>Enterobacterales</taxon>
        <taxon>Enterobacteriaceae</taxon>
        <taxon>Escherichia</taxon>
    </lineage>
</organism>
<dbReference type="InterPro" id="IPR012337">
    <property type="entry name" value="RNaseH-like_sf"/>
</dbReference>
<proteinExistence type="predicted"/>
<evidence type="ECO:0000259" key="2">
    <source>
        <dbReference type="PROSITE" id="PS50994"/>
    </source>
</evidence>
<dbReference type="Proteomes" id="UP000270045">
    <property type="component" value="Plasmid pCHL5009T-94k"/>
</dbReference>
<dbReference type="InterPro" id="IPR002514">
    <property type="entry name" value="Transposase_8"/>
</dbReference>
<dbReference type="InterPro" id="IPR036397">
    <property type="entry name" value="RNaseH_sf"/>
</dbReference>
<dbReference type="GO" id="GO:0004803">
    <property type="term" value="F:transposase activity"/>
    <property type="evidence" value="ECO:0007669"/>
    <property type="project" value="InterPro"/>
</dbReference>
<dbReference type="SUPFAM" id="SSF53098">
    <property type="entry name" value="Ribonuclease H-like"/>
    <property type="match status" value="1"/>
</dbReference>
<dbReference type="PANTHER" id="PTHR37936">
    <property type="entry name" value="TRANSPOSASE INSC FOR INSERTION ELEMENT IS2A-RELATED"/>
    <property type="match status" value="1"/>
</dbReference>
<evidence type="ECO:0000313" key="4">
    <source>
        <dbReference type="Proteomes" id="UP000270045"/>
    </source>
</evidence>
<protein>
    <submittedName>
        <fullName evidence="3">IS3-like element IS2 family transposase</fullName>
    </submittedName>
</protein>
<dbReference type="Pfam" id="PF13683">
    <property type="entry name" value="rve_3"/>
    <property type="match status" value="1"/>
</dbReference>
<reference evidence="3 4" key="1">
    <citation type="submission" date="2018-10" db="EMBL/GenBank/DDBJ databases">
        <title>First identification of the mcr gene in New Zealand.</title>
        <authorList>
            <person name="Creighton J."/>
            <person name="Anderson T."/>
            <person name="Howard J."/>
            <person name="Heffernan H."/>
            <person name="Freeman J."/>
        </authorList>
    </citation>
    <scope>NUCLEOTIDE SEQUENCE [LARGE SCALE GENOMIC DNA]</scope>
    <source>
        <strain evidence="3 4">CHL5009T</strain>
        <plasmid evidence="4">pchl5009t-94k</plasmid>
    </source>
</reference>
<dbReference type="InterPro" id="IPR025948">
    <property type="entry name" value="HTH-like_dom"/>
</dbReference>
<dbReference type="Gene3D" id="3.30.420.10">
    <property type="entry name" value="Ribonuclease H-like superfamily/Ribonuclease H"/>
    <property type="match status" value="1"/>
</dbReference>
<dbReference type="NCBIfam" id="NF033516">
    <property type="entry name" value="transpos_IS3"/>
    <property type="match status" value="1"/>
</dbReference>
<dbReference type="NCBIfam" id="NF006918">
    <property type="entry name" value="PRK09409.1"/>
    <property type="match status" value="1"/>
</dbReference>
<dbReference type="PANTHER" id="PTHR37936:SF3">
    <property type="entry name" value="TRANSPOSASE INSC FOR INSERTION ELEMENT IS2A-RELATED"/>
    <property type="match status" value="1"/>
</dbReference>
<dbReference type="GO" id="GO:0006313">
    <property type="term" value="P:DNA transposition"/>
    <property type="evidence" value="ECO:0007669"/>
    <property type="project" value="InterPro"/>
</dbReference>
<dbReference type="SUPFAM" id="SSF48295">
    <property type="entry name" value="TrpR-like"/>
    <property type="match status" value="1"/>
</dbReference>